<dbReference type="OrthoDB" id="9770545at2"/>
<dbReference type="InterPro" id="IPR043166">
    <property type="entry name" value="LarA-like_C"/>
</dbReference>
<dbReference type="Pfam" id="PF21113">
    <property type="entry name" value="LarA_C"/>
    <property type="match status" value="1"/>
</dbReference>
<dbReference type="HOGENOM" id="CLU_050189_0_0_11"/>
<dbReference type="EMBL" id="ADLS01000011">
    <property type="protein sequence ID" value="EGX71604.1"/>
    <property type="molecule type" value="Genomic_DNA"/>
</dbReference>
<dbReference type="GeneID" id="62758724"/>
<organism evidence="3 4">
    <name type="scientific">Collinsella tanakaei YIT 12063</name>
    <dbReference type="NCBI Taxonomy" id="742742"/>
    <lineage>
        <taxon>Bacteria</taxon>
        <taxon>Bacillati</taxon>
        <taxon>Actinomycetota</taxon>
        <taxon>Coriobacteriia</taxon>
        <taxon>Coriobacteriales</taxon>
        <taxon>Coriobacteriaceae</taxon>
        <taxon>Collinsella</taxon>
    </lineage>
</organism>
<dbReference type="Pfam" id="PF09861">
    <property type="entry name" value="Lar_N"/>
    <property type="match status" value="1"/>
</dbReference>
<dbReference type="Gene3D" id="3.40.50.11440">
    <property type="match status" value="1"/>
</dbReference>
<name>G1WI29_9ACTN</name>
<dbReference type="PANTHER" id="PTHR33171:SF17">
    <property type="entry name" value="LARA-LIKE N-TERMINAL DOMAIN-CONTAINING PROTEIN"/>
    <property type="match status" value="1"/>
</dbReference>
<dbReference type="eggNOG" id="COG3875">
    <property type="taxonomic scope" value="Bacteria"/>
</dbReference>
<evidence type="ECO:0000259" key="2">
    <source>
        <dbReference type="Pfam" id="PF21113"/>
    </source>
</evidence>
<protein>
    <submittedName>
        <fullName evidence="3">Uncharacterized protein</fullName>
    </submittedName>
</protein>
<dbReference type="InterPro" id="IPR018657">
    <property type="entry name" value="LarA-like_N"/>
</dbReference>
<gene>
    <name evidence="3" type="ORF">HMPREF9452_00992</name>
</gene>
<accession>G1WI29</accession>
<dbReference type="InterPro" id="IPR048068">
    <property type="entry name" value="LarA-like"/>
</dbReference>
<evidence type="ECO:0000259" key="1">
    <source>
        <dbReference type="Pfam" id="PF09861"/>
    </source>
</evidence>
<comment type="caution">
    <text evidence="3">The sequence shown here is derived from an EMBL/GenBank/DDBJ whole genome shotgun (WGS) entry which is preliminary data.</text>
</comment>
<dbReference type="GO" id="GO:0050043">
    <property type="term" value="F:lactate racemase activity"/>
    <property type="evidence" value="ECO:0007669"/>
    <property type="project" value="InterPro"/>
</dbReference>
<dbReference type="RefSeq" id="WP_009141027.1">
    <property type="nucleotide sequence ID" value="NZ_JH126468.1"/>
</dbReference>
<feature type="domain" description="Lactate racemase C-terminal" evidence="2">
    <location>
        <begin position="272"/>
        <end position="422"/>
    </location>
</feature>
<dbReference type="AlphaFoldDB" id="G1WI29"/>
<dbReference type="Proteomes" id="UP000004830">
    <property type="component" value="Unassembled WGS sequence"/>
</dbReference>
<feature type="domain" description="LarA-like N-terminal" evidence="1">
    <location>
        <begin position="8"/>
        <end position="212"/>
    </location>
</feature>
<dbReference type="NCBIfam" id="NF033504">
    <property type="entry name" value="Ni_dep_LarA"/>
    <property type="match status" value="1"/>
</dbReference>
<dbReference type="PANTHER" id="PTHR33171">
    <property type="entry name" value="LAR_N DOMAIN-CONTAINING PROTEIN"/>
    <property type="match status" value="1"/>
</dbReference>
<dbReference type="Gene3D" id="3.90.226.30">
    <property type="match status" value="1"/>
</dbReference>
<proteinExistence type="predicted"/>
<reference evidence="3 4" key="1">
    <citation type="submission" date="2011-06" db="EMBL/GenBank/DDBJ databases">
        <title>The Genome Sequence of Collinsella tanakaei YIT 12063.</title>
        <authorList>
            <consortium name="The Broad Institute Genome Sequencing Platform"/>
            <person name="Earl A."/>
            <person name="Ward D."/>
            <person name="Feldgarden M."/>
            <person name="Gevers D."/>
            <person name="Morotomi M."/>
            <person name="Young S.K."/>
            <person name="Zeng Q."/>
            <person name="Gargeya S."/>
            <person name="Fitzgerald M."/>
            <person name="Haas B."/>
            <person name="Abouelleil A."/>
            <person name="Alvarado L."/>
            <person name="Arachchi H.M."/>
            <person name="Berlin A."/>
            <person name="Brown A."/>
            <person name="Chapman S.B."/>
            <person name="Chen Z."/>
            <person name="Dunbar C."/>
            <person name="Freedman E."/>
            <person name="Gearin G."/>
            <person name="Gellesch M."/>
            <person name="Goldberg J."/>
            <person name="Griggs A."/>
            <person name="Gujja S."/>
            <person name="Heiman D."/>
            <person name="Howarth C."/>
            <person name="Larson L."/>
            <person name="Lui A."/>
            <person name="MacDonald P.J.P."/>
            <person name="Mehta T."/>
            <person name="Montmayeur A."/>
            <person name="Murphy C."/>
            <person name="Neiman D."/>
            <person name="Pearson M."/>
            <person name="Priest M."/>
            <person name="Roberts A."/>
            <person name="Saif S."/>
            <person name="Shea T."/>
            <person name="Shenoy N."/>
            <person name="Sisk P."/>
            <person name="Stolte C."/>
            <person name="Sykes S."/>
            <person name="Wortman J."/>
            <person name="Nusbaum C."/>
            <person name="Birren B."/>
        </authorList>
    </citation>
    <scope>NUCLEOTIDE SEQUENCE [LARGE SCALE GENOMIC DNA]</scope>
    <source>
        <strain evidence="3 4">YIT 12063</strain>
    </source>
</reference>
<keyword evidence="4" id="KW-1185">Reference proteome</keyword>
<evidence type="ECO:0000313" key="3">
    <source>
        <dbReference type="EMBL" id="EGX71604.1"/>
    </source>
</evidence>
<dbReference type="PATRIC" id="fig|742742.3.peg.956"/>
<sequence>MFDIDVPYDRTKLHISLPEECVAGVLEGHQSEFKAEGTQEQLIERALDNPYSSPTLEELCQNKHDIVIISSDHTRPVPSKVTMPILLRRIHAAAPQARVRILVATGMHRPSTHEELVDKYGEEIVANEEIVMHVATDDDAMIHIGTLPSGGSCIINRIAAQADLLLAEGFIEPHFFAGFSGSRKSVLPGIASYKTIMYNHNGQFIHDSHSRAGVLDGNQVHKDMMAAAEMAGLRFILNVVLNGDHEVIGAFAGDIHNAHEAGCSFVRELAGVKAVPCDVAITTNGGYPLDQNIYQAVKGMTAAEATLDEGGVIISIAGCSDGHGGEGFYRNIAENDPAEFEKSCITRAKSDTLADQWTAQIFARILAHHPVILVTDLCDHDMIRAMHMTPASTVEEAIAIARDLKGADAKFAIIPDGLGVVVTR</sequence>
<dbReference type="STRING" id="742742.HMPREF9452_00992"/>
<dbReference type="InterPro" id="IPR048520">
    <property type="entry name" value="LarA_C"/>
</dbReference>
<dbReference type="InterPro" id="IPR047926">
    <property type="entry name" value="Ni_dep_LarA"/>
</dbReference>
<evidence type="ECO:0000313" key="4">
    <source>
        <dbReference type="Proteomes" id="UP000004830"/>
    </source>
</evidence>